<gene>
    <name evidence="2" type="ORF">OERS_38630</name>
</gene>
<proteinExistence type="predicted"/>
<keyword evidence="3" id="KW-1185">Reference proteome</keyword>
<evidence type="ECO:0000313" key="2">
    <source>
        <dbReference type="EMBL" id="OCI29438.1"/>
    </source>
</evidence>
<evidence type="ECO:0000256" key="1">
    <source>
        <dbReference type="SAM" id="MobiDB-lite"/>
    </source>
</evidence>
<comment type="caution">
    <text evidence="2">The sequence shown here is derived from an EMBL/GenBank/DDBJ whole genome shotgun (WGS) entry which is preliminary data.</text>
</comment>
<evidence type="ECO:0000313" key="3">
    <source>
        <dbReference type="Proteomes" id="UP000093412"/>
    </source>
</evidence>
<organism evidence="2 3">
    <name type="scientific">Oerskovia enterophila</name>
    <dbReference type="NCBI Taxonomy" id="43678"/>
    <lineage>
        <taxon>Bacteria</taxon>
        <taxon>Bacillati</taxon>
        <taxon>Actinomycetota</taxon>
        <taxon>Actinomycetes</taxon>
        <taxon>Micrococcales</taxon>
        <taxon>Cellulomonadaceae</taxon>
        <taxon>Oerskovia</taxon>
    </lineage>
</organism>
<sequence>MVGMTWIEDASPLSSDVIEGRSPAFHAMSRTPHRSSWDSMDAYAVLTELNVARRTGIDPWSVDPSEFPGDHGMRSSRAHEARKSLLGTNVRLFALTVSLSVWPERSHSASVNTFQVDPGEKPRDEPWSWSAE</sequence>
<feature type="compositionally biased region" description="Basic and acidic residues" evidence="1">
    <location>
        <begin position="68"/>
        <end position="80"/>
    </location>
</feature>
<reference evidence="2 3" key="1">
    <citation type="submission" date="2016-06" db="EMBL/GenBank/DDBJ databases">
        <title>Genome sequence of Oerskovia enterophila DSM 43852.</title>
        <authorList>
            <person name="Poehlein A."/>
            <person name="Jag V."/>
            <person name="Bengelsdorf F.R."/>
            <person name="Daniel R."/>
            <person name="Duerre P."/>
        </authorList>
    </citation>
    <scope>NUCLEOTIDE SEQUENCE [LARGE SCALE GENOMIC DNA]</scope>
    <source>
        <strain evidence="2 3">DSM 43852</strain>
    </source>
</reference>
<feature type="region of interest" description="Disordered" evidence="1">
    <location>
        <begin position="110"/>
        <end position="132"/>
    </location>
</feature>
<accession>A0ABX2XZC9</accession>
<protein>
    <submittedName>
        <fullName evidence="2">Uncharacterized protein</fullName>
    </submittedName>
</protein>
<feature type="region of interest" description="Disordered" evidence="1">
    <location>
        <begin position="60"/>
        <end position="80"/>
    </location>
</feature>
<dbReference type="Proteomes" id="UP000093412">
    <property type="component" value="Unassembled WGS sequence"/>
</dbReference>
<dbReference type="EMBL" id="MAQA01000076">
    <property type="protein sequence ID" value="OCI29438.1"/>
    <property type="molecule type" value="Genomic_DNA"/>
</dbReference>
<name>A0ABX2XZC9_9CELL</name>